<evidence type="ECO:0000256" key="1">
    <source>
        <dbReference type="ARBA" id="ARBA00022723"/>
    </source>
</evidence>
<dbReference type="PANTHER" id="PTHR43048">
    <property type="entry name" value="METHYLMALONYL-COA EPIMERASE"/>
    <property type="match status" value="1"/>
</dbReference>
<gene>
    <name evidence="4" type="ORF">HDF14_002960</name>
</gene>
<dbReference type="PROSITE" id="PS51819">
    <property type="entry name" value="VOC"/>
    <property type="match status" value="2"/>
</dbReference>
<dbReference type="InterPro" id="IPR004360">
    <property type="entry name" value="Glyas_Fos-R_dOase_dom"/>
</dbReference>
<dbReference type="EMBL" id="JACHEB010000006">
    <property type="protein sequence ID" value="MBB5329342.1"/>
    <property type="molecule type" value="Genomic_DNA"/>
</dbReference>
<dbReference type="AlphaFoldDB" id="A0A9X0QFB1"/>
<feature type="domain" description="VOC" evidence="3">
    <location>
        <begin position="53"/>
        <end position="166"/>
    </location>
</feature>
<keyword evidence="5" id="KW-1185">Reference proteome</keyword>
<proteinExistence type="predicted"/>
<dbReference type="SUPFAM" id="SSF54593">
    <property type="entry name" value="Glyoxalase/Bleomycin resistance protein/Dihydroxybiphenyl dioxygenase"/>
    <property type="match status" value="2"/>
</dbReference>
<dbReference type="GO" id="GO:0046872">
    <property type="term" value="F:metal ion binding"/>
    <property type="evidence" value="ECO:0007669"/>
    <property type="project" value="UniProtKB-KW"/>
</dbReference>
<evidence type="ECO:0000259" key="3">
    <source>
        <dbReference type="PROSITE" id="PS51819"/>
    </source>
</evidence>
<dbReference type="GO" id="GO:0046491">
    <property type="term" value="P:L-methylmalonyl-CoA metabolic process"/>
    <property type="evidence" value="ECO:0007669"/>
    <property type="project" value="TreeGrafter"/>
</dbReference>
<accession>A0A9X0QFB1</accession>
<feature type="compositionally biased region" description="Basic and acidic residues" evidence="2">
    <location>
        <begin position="141"/>
        <end position="157"/>
    </location>
</feature>
<evidence type="ECO:0000256" key="2">
    <source>
        <dbReference type="SAM" id="MobiDB-lite"/>
    </source>
</evidence>
<feature type="region of interest" description="Disordered" evidence="2">
    <location>
        <begin position="140"/>
        <end position="178"/>
    </location>
</feature>
<evidence type="ECO:0000313" key="5">
    <source>
        <dbReference type="Proteomes" id="UP000535182"/>
    </source>
</evidence>
<keyword evidence="1" id="KW-0479">Metal-binding</keyword>
<sequence>MIAVTRRCSCERVGRSSFLRWISALGDYFLYRVTMFLIVATAPLTAQRPTITGISHVVFYADDMAQSVTFYEQLLGWKYVPTGETNNAPRFYPNHAQYVELLSPPVAGQDHRLDLVGFATNDADGLRRFLAAKGLPVPDSVKTEPDGSRSFLVHDPEGNPVEFTEEGKKSPTSPSPAALGHRLSTHIMHAGYVVKDRVALDHFYKDLLGFHLYWQGGAKEGDIDWVMMQVPDGSDWIEYMLYLPINPSRAALASADHIAPGVDSVATLQRQLEERGWKAQAGKNPQVLGVDGKLQLDLNDPDGTRIEFMEFHTTRTPCCSSFTGKPPTASTDW</sequence>
<dbReference type="InterPro" id="IPR029068">
    <property type="entry name" value="Glyas_Bleomycin-R_OHBP_Dase"/>
</dbReference>
<dbReference type="RefSeq" id="WP_183977729.1">
    <property type="nucleotide sequence ID" value="NZ_JACHEB010000006.1"/>
</dbReference>
<dbReference type="InterPro" id="IPR051785">
    <property type="entry name" value="MMCE/EMCE_epimerase"/>
</dbReference>
<reference evidence="4 5" key="1">
    <citation type="submission" date="2020-08" db="EMBL/GenBank/DDBJ databases">
        <title>Genomic Encyclopedia of Type Strains, Phase IV (KMG-V): Genome sequencing to study the core and pangenomes of soil and plant-associated prokaryotes.</title>
        <authorList>
            <person name="Whitman W."/>
        </authorList>
    </citation>
    <scope>NUCLEOTIDE SEQUENCE [LARGE SCALE GENOMIC DNA]</scope>
    <source>
        <strain evidence="4 5">X5P2</strain>
    </source>
</reference>
<evidence type="ECO:0000313" key="4">
    <source>
        <dbReference type="EMBL" id="MBB5329342.1"/>
    </source>
</evidence>
<dbReference type="InterPro" id="IPR037523">
    <property type="entry name" value="VOC_core"/>
</dbReference>
<dbReference type="PANTHER" id="PTHR43048:SF3">
    <property type="entry name" value="METHYLMALONYL-COA EPIMERASE, MITOCHONDRIAL"/>
    <property type="match status" value="1"/>
</dbReference>
<protein>
    <submittedName>
        <fullName evidence="4">Catechol 2,3-dioxygenase-like lactoylglutathione lyase family enzyme</fullName>
    </submittedName>
</protein>
<feature type="domain" description="VOC" evidence="3">
    <location>
        <begin position="186"/>
        <end position="311"/>
    </location>
</feature>
<organism evidence="4 5">
    <name type="scientific">Tunturiibacter gelidiferens</name>
    <dbReference type="NCBI Taxonomy" id="3069689"/>
    <lineage>
        <taxon>Bacteria</taxon>
        <taxon>Pseudomonadati</taxon>
        <taxon>Acidobacteriota</taxon>
        <taxon>Terriglobia</taxon>
        <taxon>Terriglobales</taxon>
        <taxon>Acidobacteriaceae</taxon>
        <taxon>Tunturiibacter</taxon>
    </lineage>
</organism>
<dbReference type="GO" id="GO:0004493">
    <property type="term" value="F:methylmalonyl-CoA epimerase activity"/>
    <property type="evidence" value="ECO:0007669"/>
    <property type="project" value="TreeGrafter"/>
</dbReference>
<dbReference type="Proteomes" id="UP000535182">
    <property type="component" value="Unassembled WGS sequence"/>
</dbReference>
<name>A0A9X0QFB1_9BACT</name>
<comment type="caution">
    <text evidence="4">The sequence shown here is derived from an EMBL/GenBank/DDBJ whole genome shotgun (WGS) entry which is preliminary data.</text>
</comment>
<dbReference type="Pfam" id="PF00903">
    <property type="entry name" value="Glyoxalase"/>
    <property type="match status" value="2"/>
</dbReference>
<dbReference type="CDD" id="cd06587">
    <property type="entry name" value="VOC"/>
    <property type="match status" value="2"/>
</dbReference>
<dbReference type="Gene3D" id="3.10.180.10">
    <property type="entry name" value="2,3-Dihydroxybiphenyl 1,2-Dioxygenase, domain 1"/>
    <property type="match status" value="2"/>
</dbReference>